<proteinExistence type="predicted"/>
<dbReference type="CDD" id="cd19531">
    <property type="entry name" value="LCL_NRPS-like"/>
    <property type="match status" value="2"/>
</dbReference>
<dbReference type="NCBIfam" id="NF003417">
    <property type="entry name" value="PRK04813.1"/>
    <property type="match status" value="3"/>
</dbReference>
<dbReference type="Gene3D" id="3.30.559.30">
    <property type="entry name" value="Nonribosomal peptide synthetase, condensation domain"/>
    <property type="match status" value="3"/>
</dbReference>
<dbReference type="InterPro" id="IPR010071">
    <property type="entry name" value="AA_adenyl_dom"/>
</dbReference>
<gene>
    <name evidence="7" type="ORF">ACGFZB_27825</name>
</gene>
<dbReference type="InterPro" id="IPR025110">
    <property type="entry name" value="AMP-bd_C"/>
</dbReference>
<dbReference type="CDD" id="cd17646">
    <property type="entry name" value="A_NRPS_AB3403-like"/>
    <property type="match status" value="1"/>
</dbReference>
<accession>A0ABW7BEP4</accession>
<evidence type="ECO:0000313" key="7">
    <source>
        <dbReference type="EMBL" id="MFG3014165.1"/>
    </source>
</evidence>
<dbReference type="Pfam" id="PF00668">
    <property type="entry name" value="Condensation"/>
    <property type="match status" value="3"/>
</dbReference>
<dbReference type="InterPro" id="IPR045851">
    <property type="entry name" value="AMP-bd_C_sf"/>
</dbReference>
<name>A0ABW7BEP4_9ACTN</name>
<dbReference type="Gene3D" id="3.40.50.980">
    <property type="match status" value="4"/>
</dbReference>
<dbReference type="SUPFAM" id="SSF47336">
    <property type="entry name" value="ACP-like"/>
    <property type="match status" value="2"/>
</dbReference>
<dbReference type="Gene3D" id="3.30.300.30">
    <property type="match status" value="3"/>
</dbReference>
<feature type="region of interest" description="Disordered" evidence="5">
    <location>
        <begin position="2602"/>
        <end position="2626"/>
    </location>
</feature>
<comment type="cofactor">
    <cofactor evidence="1">
        <name>pantetheine 4'-phosphate</name>
        <dbReference type="ChEBI" id="CHEBI:47942"/>
    </cofactor>
</comment>
<feature type="domain" description="Carrier" evidence="6">
    <location>
        <begin position="1029"/>
        <end position="1105"/>
    </location>
</feature>
<evidence type="ECO:0000256" key="3">
    <source>
        <dbReference type="ARBA" id="ARBA00022553"/>
    </source>
</evidence>
<dbReference type="PANTHER" id="PTHR45527">
    <property type="entry name" value="NONRIBOSOMAL PEPTIDE SYNTHETASE"/>
    <property type="match status" value="1"/>
</dbReference>
<evidence type="ECO:0000313" key="8">
    <source>
        <dbReference type="Proteomes" id="UP001604267"/>
    </source>
</evidence>
<dbReference type="InterPro" id="IPR029063">
    <property type="entry name" value="SAM-dependent_MTases_sf"/>
</dbReference>
<dbReference type="Pfam" id="PF08242">
    <property type="entry name" value="Methyltransf_12"/>
    <property type="match status" value="1"/>
</dbReference>
<dbReference type="Gene3D" id="3.30.559.10">
    <property type="entry name" value="Chloramphenicol acetyltransferase-like domain"/>
    <property type="match status" value="3"/>
</dbReference>
<keyword evidence="3" id="KW-0597">Phosphoprotein</keyword>
<dbReference type="NCBIfam" id="TIGR01733">
    <property type="entry name" value="AA-adenyl-dom"/>
    <property type="match status" value="2"/>
</dbReference>
<dbReference type="EMBL" id="JBICYV010000014">
    <property type="protein sequence ID" value="MFG3014165.1"/>
    <property type="molecule type" value="Genomic_DNA"/>
</dbReference>
<evidence type="ECO:0000256" key="5">
    <source>
        <dbReference type="SAM" id="MobiDB-lite"/>
    </source>
</evidence>
<dbReference type="Gene3D" id="3.40.50.1820">
    <property type="entry name" value="alpha/beta hydrolase"/>
    <property type="match status" value="1"/>
</dbReference>
<dbReference type="Proteomes" id="UP001604267">
    <property type="component" value="Unassembled WGS sequence"/>
</dbReference>
<dbReference type="InterPro" id="IPR009081">
    <property type="entry name" value="PP-bd_ACP"/>
</dbReference>
<feature type="domain" description="Carrier" evidence="6">
    <location>
        <begin position="2530"/>
        <end position="2605"/>
    </location>
</feature>
<evidence type="ECO:0000256" key="1">
    <source>
        <dbReference type="ARBA" id="ARBA00001957"/>
    </source>
</evidence>
<keyword evidence="8" id="KW-1185">Reference proteome</keyword>
<sequence>MTIVNEGSAQDLIRKIRSLPAKRQRALRALLEQQGVDLSALDVIPRAARTADEPVLLSYAQQRLWFLAQLDGTSAYYNIPMALRLRGPLDRPALHRALEEIVRRHEVLRTRFVDHDGVPRQHLGDGADFRVPYEEAADDARLRSVCEREAVTPFDLERDCLIRVRLLRRAEREHVLMVTMHHSVSDGWSLGVFLADLVALYEAYAEGRPSPLEPLPVQYADYAEWQRQWLDDEVQERQIGYWTQRLAGVDARLTFPADRPRPRTKTYQGAHERFSCPPDLMRRLQELSERHDVTLYMTLLAVYLIALHRYTGHTDLAVGTPVAGRNRLETESLIGFFANTLVMRNDLAGDPTFAELLARVRKTALEAYDHQDVPFEAVVDALRPERSLSHSPVFQTMFVLQERQTQRDVRLGELEVSLVEFDFDITKFDVTLDLRETPDGLIGAVEYNTSLFERATVQRFVGHYTQLLAAVADGPGERISRLGMLDAAERHQVLEAWNDTRRPYSDDRCLHELVEQAVARHPERMAVVFGDREWSYRELDTRADRVAEALRRHGVGPDTVVGLYMERSAELVAAVLGVLKAGGAYLPLEPTHPAERTAYVVDSSGVEVVLTQPQLSGRPPAGVRRLLTLDTDGRISGPDISGPDISGPDGETPVAEPAAAGPRDLAYVIYTSGSTGRPKGVMVEHRAVVNRIEWMQNEYRLGPDDVVLQKTPFTFDVSVWEFFWPLIAGARLVVAEPEAHKDPDYLVSLIRQTGVTTLHFVPSMLRSVVDEADWAACTSVRQVFCSGEALPADLCTRHYARHRAPLHNLYGPTEAAIDVSHWTCPDDRPLHTVPIGRPIQNIQLHVLNEALEPQGVGCVGQLYIAGDGLARGYLGNPDLTRERFLPNPFADEPGARMYQTGDLVRRLADGTLEFLGRADDQVKLRGFRIELGEIEHRLAQHPALRSCAVVVREDQPGNQQLVAYVVTEGPEAADREALVAHLERTLPQYMVPSAFVTLETLPVTANGKLDRKALPAPGIDAYDRNAYVAPRPGTEQLLAEVWAELLGFDQARIGAQDNFFALGGHSLLITVLIARLKAHGLTVTVRAVFNAPTLARLAEEIDAAGTGTAFTVPPNRIPPRCARITPDLLPLIDLTQEQIDAVVATVPGGAPNVQDIYPLVPSQEGILFHHLIDPDNDPYVIPILLAAEDEEAVTRFVAALQSLVDRHDVMRTAVLTAGLPEPVQVVHREARLPVRRHTLDPAADAESQARALLEHPERMTLATAPLLDLLIAEDPHSSRRFLRLSAHHLIEDATSLRLILEELVTHMSGRMERLAPPAPYRDFVAHTLHQLAAGEAETFFRDRLADVTEPTTPFGLTDVRGDGRGVRELRRSLPPGLTRDLRAEAQRLRTSPATLFHAAWSVVVAVCSGRDDVVFGTVLSGRLQGVPGVERMLGNFINTLPLRVRLAGKSVGELVSDIDTALKELIAHEQTSLILAQRSSGLDGDVPLFSSMLNFRHFEPGQDDTGMPGAEAQGVRWLASVDRTNYPVGVSVDDTGTELSLNAQADASISVEAVIDYVEAAVSAIVSALATDDGAGTAALSVDILPAPERRRLLTEWNDTDRPYPHESCLADLFEEQVRLRPDAVAVEHGTRTLTYAEVNDRANRVAHYLRAQGVGPDTLVGLCAERSPETVTGLLGILKAGGAYVPIDPGYPEERLRTIVRDSGARIVLSQSHVPAALLDGAGQVVHLDTGELAGDGTQVLAGRPGTDLSRAEVGTTPGHLAYVIFTSGSTGRPKGVLVEQRGVVRLVRNPDYFPTDERTVVLHHSSISFDVGSQEVLGPLLNGARLVLHDGDSKDVVQLLDRIERSGVTMLALSAAFLPAFTEASLHRRLPLTYLGVGGEAFSAKDVRALYAAHPGLTVVNAYGPTENSIASTCQVIPRDLAEDTVIPIGRPIAQSTAHVTDDRLRLVPCGVVGELCVGGAGVARGYLDNPELTAERFVPDPFDPAPGARLYRTGDLVRRLPDGTLEFVGRVDDQVKVRGFRIELGEIESALHTHPAVHSAVVTTQVHGDGGKLIAYVRPTDAWLDSAAEEQNAEQLQQWQRLFEDQYAEAADGAADATGAELNLVGWNSSYTGEPIPEPEMREWIDGTVGLIRELRPKRLLEIGCGTGLLLYRYADACEAVHAVDISASALAGVRRGAERRGWSHVTLAQGDALSVTAPDGLRFDTVVLNSVVQYFPNRQYLQEAIARILPLVEDGGRILVGDVRNLDLFSAHAGAVERSRTQVRLSAAALAEQVRRRRRQDGELLVSPTFFAGLRERFPDIGAVDLRVKRGLGENEMIAYRYDVVLTKGEAVPDGPSTWLEAGTPAALRALLDDGAPERFGVVGLANPRIADDVAVAEGLARWSAAHQVEPLPAGARLSATAAAAVRELEEALRYAESLGYRVAATWSQDRPDGLDLVLGRGELPPVRARAPYRRSHLANTPQIGRTGQALARVLKEHLAAKVPDYMVPSVFVALEELPVTPNGKVDKKALPAPDETDVTTEAYVAPRTDTERDLCRLVADVLGLSRVGLQDGFFDLGGHSLLATRLTIRVKQETGRDLPLHLILGGATVAEMAAALDEQEQRPATGPAQAPVPLPRGGTAPEAPLSLQQRELWFLNPREHLGSAYDNVQMAYRIVGRLDRRAYARAFELLVERHAVLRTSYHTDGGTPVQRVNDDSGFAVVVEQVDGDAAVAELLRAERARPFFPADRCMLRVHLLALSEHEHVAVVTRPWGIFDGWSTGTLLAELNAAYTALARGDEPELPELPLRYADFARWQHEAVGPAELDRQTAYWRGQLAGLPACVSLRTDYRRPPVTSHQGSTVEVTVPAELLAQLQRYSQERGVTLYMTLLSAFGVLLGMYTEDRELAIGSPVTNRPHPDLERLVGYFVNVLVMRLDVAPARTFEELLEQTKRVTAEAHAHKDVPFAALAEALAQDPDPACSPLFQVMFNLIPAPAPAPRDSTAPDLATLPVRSGDGPAKSDLNLVLRETPTGLHGHLEYSSDLFARRTARTMAALYERLLLKILTSPAADLAALRAAARGTEF</sequence>
<dbReference type="InterPro" id="IPR036736">
    <property type="entry name" value="ACP-like_sf"/>
</dbReference>
<dbReference type="Gene3D" id="2.30.38.10">
    <property type="entry name" value="Luciferase, Domain 3"/>
    <property type="match status" value="2"/>
</dbReference>
<dbReference type="InterPro" id="IPR020845">
    <property type="entry name" value="AMP-binding_CS"/>
</dbReference>
<evidence type="ECO:0000256" key="4">
    <source>
        <dbReference type="ARBA" id="ARBA00022737"/>
    </source>
</evidence>
<dbReference type="Pfam" id="PF13193">
    <property type="entry name" value="AMP-binding_C"/>
    <property type="match status" value="1"/>
</dbReference>
<protein>
    <submittedName>
        <fullName evidence="7">Amino acid adenylation domain-containing protein</fullName>
    </submittedName>
</protein>
<feature type="region of interest" description="Disordered" evidence="5">
    <location>
        <begin position="633"/>
        <end position="657"/>
    </location>
</feature>
<dbReference type="InterPro" id="IPR013217">
    <property type="entry name" value="Methyltransf_12"/>
</dbReference>
<dbReference type="SUPFAM" id="SSF56801">
    <property type="entry name" value="Acetyl-CoA synthetase-like"/>
    <property type="match status" value="2"/>
</dbReference>
<dbReference type="Pfam" id="PF00550">
    <property type="entry name" value="PP-binding"/>
    <property type="match status" value="2"/>
</dbReference>
<dbReference type="SUPFAM" id="SSF52777">
    <property type="entry name" value="CoA-dependent acyltransferases"/>
    <property type="match status" value="6"/>
</dbReference>
<keyword evidence="4" id="KW-0677">Repeat</keyword>
<evidence type="ECO:0000259" key="6">
    <source>
        <dbReference type="PROSITE" id="PS50075"/>
    </source>
</evidence>
<dbReference type="PANTHER" id="PTHR45527:SF1">
    <property type="entry name" value="FATTY ACID SYNTHASE"/>
    <property type="match status" value="1"/>
</dbReference>
<organism evidence="7 8">
    <name type="scientific">Streptomyces cinerochromogenes</name>
    <dbReference type="NCBI Taxonomy" id="66422"/>
    <lineage>
        <taxon>Bacteria</taxon>
        <taxon>Bacillati</taxon>
        <taxon>Actinomycetota</taxon>
        <taxon>Actinomycetes</taxon>
        <taxon>Kitasatosporales</taxon>
        <taxon>Streptomycetaceae</taxon>
        <taxon>Streptomyces</taxon>
    </lineage>
</organism>
<dbReference type="CDD" id="cd02440">
    <property type="entry name" value="AdoMet_MTases"/>
    <property type="match status" value="1"/>
</dbReference>
<reference evidence="7 8" key="1">
    <citation type="submission" date="2024-10" db="EMBL/GenBank/DDBJ databases">
        <title>The Natural Products Discovery Center: Release of the First 8490 Sequenced Strains for Exploring Actinobacteria Biosynthetic Diversity.</title>
        <authorList>
            <person name="Kalkreuter E."/>
            <person name="Kautsar S.A."/>
            <person name="Yang D."/>
            <person name="Bader C.D."/>
            <person name="Teijaro C.N."/>
            <person name="Fluegel L."/>
            <person name="Davis C.M."/>
            <person name="Simpson J.R."/>
            <person name="Lauterbach L."/>
            <person name="Steele A.D."/>
            <person name="Gui C."/>
            <person name="Meng S."/>
            <person name="Li G."/>
            <person name="Viehrig K."/>
            <person name="Ye F."/>
            <person name="Su P."/>
            <person name="Kiefer A.F."/>
            <person name="Nichols A."/>
            <person name="Cepeda A.J."/>
            <person name="Yan W."/>
            <person name="Fan B."/>
            <person name="Jiang Y."/>
            <person name="Adhikari A."/>
            <person name="Zheng C.-J."/>
            <person name="Schuster L."/>
            <person name="Cowan T.M."/>
            <person name="Smanski M.J."/>
            <person name="Chevrette M.G."/>
            <person name="De Carvalho L.P.S."/>
            <person name="Shen B."/>
        </authorList>
    </citation>
    <scope>NUCLEOTIDE SEQUENCE [LARGE SCALE GENOMIC DNA]</scope>
    <source>
        <strain evidence="7 8">NPDC048320</strain>
    </source>
</reference>
<dbReference type="InterPro" id="IPR029058">
    <property type="entry name" value="AB_hydrolase_fold"/>
</dbReference>
<comment type="caution">
    <text evidence="7">The sequence shown here is derived from an EMBL/GenBank/DDBJ whole genome shotgun (WGS) entry which is preliminary data.</text>
</comment>
<dbReference type="InterPro" id="IPR001242">
    <property type="entry name" value="Condensation_dom"/>
</dbReference>
<dbReference type="CDD" id="cd12117">
    <property type="entry name" value="A_NRPS_Srf_like"/>
    <property type="match status" value="1"/>
</dbReference>
<dbReference type="SUPFAM" id="SSF53335">
    <property type="entry name" value="S-adenosyl-L-methionine-dependent methyltransferases"/>
    <property type="match status" value="1"/>
</dbReference>
<dbReference type="PROSITE" id="PS00455">
    <property type="entry name" value="AMP_BINDING"/>
    <property type="match status" value="2"/>
</dbReference>
<keyword evidence="2" id="KW-0596">Phosphopantetheine</keyword>
<dbReference type="RefSeq" id="WP_392820534.1">
    <property type="nucleotide sequence ID" value="NZ_JBICYV010000014.1"/>
</dbReference>
<dbReference type="Gene3D" id="3.40.50.150">
    <property type="entry name" value="Vaccinia Virus protein VP39"/>
    <property type="match status" value="1"/>
</dbReference>
<dbReference type="Gene3D" id="1.10.1200.10">
    <property type="entry name" value="ACP-like"/>
    <property type="match status" value="1"/>
</dbReference>
<dbReference type="CDD" id="cd19544">
    <property type="entry name" value="E-C_NRPS"/>
    <property type="match status" value="1"/>
</dbReference>
<dbReference type="SMART" id="SM00823">
    <property type="entry name" value="PKS_PP"/>
    <property type="match status" value="2"/>
</dbReference>
<dbReference type="InterPro" id="IPR000873">
    <property type="entry name" value="AMP-dep_synth/lig_dom"/>
</dbReference>
<dbReference type="PROSITE" id="PS50075">
    <property type="entry name" value="CARRIER"/>
    <property type="match status" value="2"/>
</dbReference>
<evidence type="ECO:0000256" key="2">
    <source>
        <dbReference type="ARBA" id="ARBA00022450"/>
    </source>
</evidence>
<dbReference type="InterPro" id="IPR020806">
    <property type="entry name" value="PKS_PP-bd"/>
</dbReference>
<dbReference type="InterPro" id="IPR023213">
    <property type="entry name" value="CAT-like_dom_sf"/>
</dbReference>
<dbReference type="Pfam" id="PF00501">
    <property type="entry name" value="AMP-binding"/>
    <property type="match status" value="2"/>
</dbReference>